<dbReference type="EMBL" id="JAENJH010000011">
    <property type="protein sequence ID" value="MBK1788799.1"/>
    <property type="molecule type" value="Genomic_DNA"/>
</dbReference>
<comment type="caution">
    <text evidence="1">The sequence shown here is derived from an EMBL/GenBank/DDBJ whole genome shotgun (WGS) entry which is preliminary data.</text>
</comment>
<sequence length="208" mass="23750">MFERAAGQHWNASKAEGQWAWEPVSATESRIRWGHPDTWGTEQHPYKEHFRRDGDWVMLDGWEGNGTYYELNVAVQWLAGLDLVTNRVALPPGAQHYAKWTVPALGQGYSLFALGTIIEQSSGKRVAFAHEQRWCNVGPTTNPHLGSAPALRQTEKWWDDNGERPFGMRLHRDVYLAKGHGMAYRIQNRDALSGAATNRIDLRYAWTY</sequence>
<dbReference type="AlphaFoldDB" id="A0A934V8L1"/>
<accession>A0A934V8L1</accession>
<dbReference type="RefSeq" id="WP_200325056.1">
    <property type="nucleotide sequence ID" value="NZ_JAENJH010000011.1"/>
</dbReference>
<protein>
    <submittedName>
        <fullName evidence="1">Uncharacterized protein</fullName>
    </submittedName>
</protein>
<organism evidence="1 2">
    <name type="scientific">Prauserella cavernicola</name>
    <dbReference type="NCBI Taxonomy" id="2800127"/>
    <lineage>
        <taxon>Bacteria</taxon>
        <taxon>Bacillati</taxon>
        <taxon>Actinomycetota</taxon>
        <taxon>Actinomycetes</taxon>
        <taxon>Pseudonocardiales</taxon>
        <taxon>Pseudonocardiaceae</taxon>
        <taxon>Prauserella</taxon>
    </lineage>
</organism>
<keyword evidence="2" id="KW-1185">Reference proteome</keyword>
<gene>
    <name evidence="1" type="ORF">JHE00_31105</name>
</gene>
<evidence type="ECO:0000313" key="2">
    <source>
        <dbReference type="Proteomes" id="UP000635245"/>
    </source>
</evidence>
<reference evidence="1" key="1">
    <citation type="submission" date="2020-12" db="EMBL/GenBank/DDBJ databases">
        <title>Prauserella sp. ASG 168, a novel actinomycete isolated from cave rock.</title>
        <authorList>
            <person name="Suriyachadkun C."/>
        </authorList>
    </citation>
    <scope>NUCLEOTIDE SEQUENCE</scope>
    <source>
        <strain evidence="1">ASG 168</strain>
    </source>
</reference>
<proteinExistence type="predicted"/>
<dbReference type="Proteomes" id="UP000635245">
    <property type="component" value="Unassembled WGS sequence"/>
</dbReference>
<evidence type="ECO:0000313" key="1">
    <source>
        <dbReference type="EMBL" id="MBK1788799.1"/>
    </source>
</evidence>
<name>A0A934V8L1_9PSEU</name>